<name>A0A090RX98_9VIBR</name>
<dbReference type="EMBL" id="BBMR01000005">
    <property type="protein sequence ID" value="GAL20060.1"/>
    <property type="molecule type" value="Genomic_DNA"/>
</dbReference>
<reference evidence="1 2" key="1">
    <citation type="submission" date="2014-09" db="EMBL/GenBank/DDBJ databases">
        <title>Vibrio maritimus JCM 19235. (C45) whole genome shotgun sequence.</title>
        <authorList>
            <person name="Sawabe T."/>
            <person name="Meirelles P."/>
            <person name="Nakanishi M."/>
            <person name="Sayaka M."/>
            <person name="Hattori M."/>
            <person name="Ohkuma M."/>
        </authorList>
    </citation>
    <scope>NUCLEOTIDE SEQUENCE [LARGE SCALE GENOMIC DNA]</scope>
    <source>
        <strain evidence="2">JCM19235</strain>
    </source>
</reference>
<keyword evidence="2" id="KW-1185">Reference proteome</keyword>
<accession>A0A090RX98</accession>
<evidence type="ECO:0000313" key="1">
    <source>
        <dbReference type="EMBL" id="GAL20060.1"/>
    </source>
</evidence>
<dbReference type="OrthoDB" id="5906583at2"/>
<organism evidence="1 2">
    <name type="scientific">Vibrio maritimus</name>
    <dbReference type="NCBI Taxonomy" id="990268"/>
    <lineage>
        <taxon>Bacteria</taxon>
        <taxon>Pseudomonadati</taxon>
        <taxon>Pseudomonadota</taxon>
        <taxon>Gammaproteobacteria</taxon>
        <taxon>Vibrionales</taxon>
        <taxon>Vibrionaceae</taxon>
        <taxon>Vibrio</taxon>
    </lineage>
</organism>
<proteinExistence type="predicted"/>
<sequence>MIAERSQSVIQADNAFWPPYNFLAEEGHKELHVTFEQPIKDYAWLSLDEAEEFAQISTKIWVVKQH</sequence>
<dbReference type="AlphaFoldDB" id="A0A090RX98"/>
<dbReference type="Proteomes" id="UP000029228">
    <property type="component" value="Unassembled WGS sequence"/>
</dbReference>
<comment type="caution">
    <text evidence="1">The sequence shown here is derived from an EMBL/GenBank/DDBJ whole genome shotgun (WGS) entry which is preliminary data.</text>
</comment>
<protein>
    <submittedName>
        <fullName evidence="1">Uncharacterized protein</fullName>
    </submittedName>
</protein>
<evidence type="ECO:0000313" key="2">
    <source>
        <dbReference type="Proteomes" id="UP000029228"/>
    </source>
</evidence>
<gene>
    <name evidence="1" type="ORF">JCM19235_4260</name>
</gene>